<proteinExistence type="predicted"/>
<evidence type="ECO:0000313" key="4">
    <source>
        <dbReference type="EMBL" id="CAB4194907.1"/>
    </source>
</evidence>
<evidence type="ECO:0000256" key="1">
    <source>
        <dbReference type="SAM" id="Phobius"/>
    </source>
</evidence>
<dbReference type="EMBL" id="LR797351">
    <property type="protein sequence ID" value="CAB4204681.1"/>
    <property type="molecule type" value="Genomic_DNA"/>
</dbReference>
<organism evidence="3">
    <name type="scientific">uncultured Caudovirales phage</name>
    <dbReference type="NCBI Taxonomy" id="2100421"/>
    <lineage>
        <taxon>Viruses</taxon>
        <taxon>Duplodnaviria</taxon>
        <taxon>Heunggongvirae</taxon>
        <taxon>Uroviricota</taxon>
        <taxon>Caudoviricetes</taxon>
        <taxon>Peduoviridae</taxon>
        <taxon>Maltschvirus</taxon>
        <taxon>Maltschvirus maltsch</taxon>
    </lineage>
</organism>
<dbReference type="EMBL" id="LR796306">
    <property type="protein sequence ID" value="CAB4135848.1"/>
    <property type="molecule type" value="Genomic_DNA"/>
</dbReference>
<feature type="transmembrane region" description="Helical" evidence="1">
    <location>
        <begin position="20"/>
        <end position="45"/>
    </location>
</feature>
<dbReference type="EMBL" id="LR797219">
    <property type="protein sequence ID" value="CAB4194907.1"/>
    <property type="molecule type" value="Genomic_DNA"/>
</dbReference>
<gene>
    <name evidence="4" type="ORF">UFOVP1275_8</name>
    <name evidence="5" type="ORF">UFOVP1401_3</name>
    <name evidence="2" type="ORF">UFOVP293_6</name>
    <name evidence="3" type="ORF">UFOVP884_6</name>
</gene>
<name>A0A6J5PHG5_9CAUD</name>
<evidence type="ECO:0000313" key="3">
    <source>
        <dbReference type="EMBL" id="CAB4168598.1"/>
    </source>
</evidence>
<evidence type="ECO:0000313" key="5">
    <source>
        <dbReference type="EMBL" id="CAB4204681.1"/>
    </source>
</evidence>
<dbReference type="EMBL" id="LR796828">
    <property type="protein sequence ID" value="CAB4168598.1"/>
    <property type="molecule type" value="Genomic_DNA"/>
</dbReference>
<keyword evidence="1" id="KW-0472">Membrane</keyword>
<protein>
    <submittedName>
        <fullName evidence="3">Uncharacterized protein</fullName>
    </submittedName>
</protein>
<keyword evidence="1" id="KW-0812">Transmembrane</keyword>
<keyword evidence="1" id="KW-1133">Transmembrane helix</keyword>
<evidence type="ECO:0000313" key="2">
    <source>
        <dbReference type="EMBL" id="CAB4135848.1"/>
    </source>
</evidence>
<sequence length="93" mass="10066">MRIKMRPRLTGDQIKARLILMVGITLSLSFAGTIFVLLYGLLFVVQPLEQAPNDAEAWKILSPLTLTLGGALGGLLAANGLKGHPEEKKKDPE</sequence>
<feature type="transmembrane region" description="Helical" evidence="1">
    <location>
        <begin position="57"/>
        <end position="81"/>
    </location>
</feature>
<accession>A0A6J5PHG5</accession>
<reference evidence="3" key="1">
    <citation type="submission" date="2020-05" db="EMBL/GenBank/DDBJ databases">
        <authorList>
            <person name="Chiriac C."/>
            <person name="Salcher M."/>
            <person name="Ghai R."/>
            <person name="Kavagutti S V."/>
        </authorList>
    </citation>
    <scope>NUCLEOTIDE SEQUENCE</scope>
</reference>